<dbReference type="EMBL" id="CP031165">
    <property type="protein sequence ID" value="AXV07444.1"/>
    <property type="molecule type" value="Genomic_DNA"/>
</dbReference>
<keyword evidence="2" id="KW-0812">Transmembrane</keyword>
<proteinExistence type="predicted"/>
<dbReference type="Proteomes" id="UP000264006">
    <property type="component" value="Chromosome"/>
</dbReference>
<dbReference type="RefSeq" id="WP_164710509.1">
    <property type="nucleotide sequence ID" value="NZ_CP031165.1"/>
</dbReference>
<protein>
    <recommendedName>
        <fullName evidence="7">DoxX protein</fullName>
    </recommendedName>
</protein>
<evidence type="ECO:0000256" key="2">
    <source>
        <dbReference type="ARBA" id="ARBA00022692"/>
    </source>
</evidence>
<dbReference type="KEGG" id="euz:DVS28_a2765"/>
<keyword evidence="6" id="KW-1185">Reference proteome</keyword>
<keyword evidence="3" id="KW-1133">Transmembrane helix</keyword>
<dbReference type="Pfam" id="PF07681">
    <property type="entry name" value="DoxX"/>
    <property type="match status" value="1"/>
</dbReference>
<comment type="subcellular location">
    <subcellularLocation>
        <location evidence="1">Membrane</location>
        <topology evidence="1">Multi-pass membrane protein</topology>
    </subcellularLocation>
</comment>
<reference evidence="5 6" key="1">
    <citation type="submission" date="2018-09" db="EMBL/GenBank/DDBJ databases">
        <title>Complete genome sequence of Euzebya sp. DY32-46 isolated from seawater of Pacific Ocean.</title>
        <authorList>
            <person name="Xu L."/>
            <person name="Wu Y.-H."/>
            <person name="Xu X.-W."/>
        </authorList>
    </citation>
    <scope>NUCLEOTIDE SEQUENCE [LARGE SCALE GENOMIC DNA]</scope>
    <source>
        <strain evidence="5 6">DY32-46</strain>
    </source>
</reference>
<dbReference type="GO" id="GO:0016020">
    <property type="term" value="C:membrane"/>
    <property type="evidence" value="ECO:0007669"/>
    <property type="project" value="UniProtKB-SubCell"/>
</dbReference>
<organism evidence="5 6">
    <name type="scientific">Euzebya pacifica</name>
    <dbReference type="NCBI Taxonomy" id="1608957"/>
    <lineage>
        <taxon>Bacteria</taxon>
        <taxon>Bacillati</taxon>
        <taxon>Actinomycetota</taxon>
        <taxon>Nitriliruptoria</taxon>
        <taxon>Euzebyales</taxon>
    </lineage>
</organism>
<dbReference type="AlphaFoldDB" id="A0A346XYZ7"/>
<evidence type="ECO:0000313" key="6">
    <source>
        <dbReference type="Proteomes" id="UP000264006"/>
    </source>
</evidence>
<evidence type="ECO:0000256" key="1">
    <source>
        <dbReference type="ARBA" id="ARBA00004141"/>
    </source>
</evidence>
<keyword evidence="4" id="KW-0472">Membrane</keyword>
<accession>A0A346XYZ7</accession>
<evidence type="ECO:0000256" key="3">
    <source>
        <dbReference type="ARBA" id="ARBA00022989"/>
    </source>
</evidence>
<evidence type="ECO:0000256" key="4">
    <source>
        <dbReference type="ARBA" id="ARBA00023136"/>
    </source>
</evidence>
<name>A0A346XYZ7_9ACTN</name>
<gene>
    <name evidence="5" type="ORF">DVS28_a2765</name>
</gene>
<evidence type="ECO:0008006" key="7">
    <source>
        <dbReference type="Google" id="ProtNLM"/>
    </source>
</evidence>
<dbReference type="InterPro" id="IPR032808">
    <property type="entry name" value="DoxX"/>
</dbReference>
<sequence length="258" mass="26762">MIRHLARAMMAGIFIYGGVDALRNPASKVQAAEDAADALPDDVPFPPADDAETMVLANGAVQVVGGGLLLFNILPRPASLALAGSLVPTTIGAHRFWEAEGAERQSQLLHFLKNAAMFGGLVITAMDTQGKPGVGWRAGHLVDHAGHEAEWRVREAELLSQLARARAQGKADVARAKAHTKAAETRAAVSDINARTVAPARQAVKDTKRSVRALKATGRTTGKVVGRTLTGVAGAAGTGATMAARGVKSAVNSVRSDG</sequence>
<evidence type="ECO:0000313" key="5">
    <source>
        <dbReference type="EMBL" id="AXV07444.1"/>
    </source>
</evidence>